<evidence type="ECO:0000313" key="2">
    <source>
        <dbReference type="EMBL" id="MBI1756995.1"/>
    </source>
</evidence>
<accession>A0A931LT41</accession>
<dbReference type="InterPro" id="IPR012341">
    <property type="entry name" value="6hp_glycosidase-like_sf"/>
</dbReference>
<organism evidence="2 3">
    <name type="scientific">Fimbriimonas ginsengisoli</name>
    <dbReference type="NCBI Taxonomy" id="1005039"/>
    <lineage>
        <taxon>Bacteria</taxon>
        <taxon>Bacillati</taxon>
        <taxon>Armatimonadota</taxon>
        <taxon>Fimbriimonadia</taxon>
        <taxon>Fimbriimonadales</taxon>
        <taxon>Fimbriimonadaceae</taxon>
        <taxon>Fimbriimonas</taxon>
    </lineage>
</organism>
<dbReference type="GO" id="GO:0005975">
    <property type="term" value="P:carbohydrate metabolic process"/>
    <property type="evidence" value="ECO:0007669"/>
    <property type="project" value="InterPro"/>
</dbReference>
<keyword evidence="2" id="KW-0378">Hydrolase</keyword>
<proteinExistence type="predicted"/>
<comment type="caution">
    <text evidence="2">The sequence shown here is derived from an EMBL/GenBank/DDBJ whole genome shotgun (WGS) entry which is preliminary data.</text>
</comment>
<name>A0A931LT41_FIMGI</name>
<dbReference type="SUPFAM" id="SSF48208">
    <property type="entry name" value="Six-hairpin glycosidases"/>
    <property type="match status" value="1"/>
</dbReference>
<evidence type="ECO:0000259" key="1">
    <source>
        <dbReference type="Pfam" id="PF00723"/>
    </source>
</evidence>
<dbReference type="AlphaFoldDB" id="A0A931LT41"/>
<dbReference type="InterPro" id="IPR008928">
    <property type="entry name" value="6-hairpin_glycosidase_sf"/>
</dbReference>
<dbReference type="Proteomes" id="UP000727962">
    <property type="component" value="Unassembled WGS sequence"/>
</dbReference>
<sequence length="653" mass="71603">MPRPIVYGNGRLLVALDARLRIRELFYPQVGQYDHLGGRAIRMGAWANGHFSWLDADDWTRTMAYETATLCGVLSAVDTRLGVSIEFQEGVLPDRPAFVRLMRVKNLTHLPLDVRLFFNHDLAIAESDTGQTALYHPEADALIHYKGSHAFLFGGRTESQHATSYHTAVKGYGGQDGSWQDAEDGVLDMNPICQGSIDSTLGLRLTLSPGEQQEASYSIVAGASIVEVVADYASLRRKSPSMWLRGLSQASRASCRCCEACLKGLPRPVAEFCEQSLLILLTQIDHKGAILAANDSDIMVSNRAHYSYVWPRDGALVAQVLDRFGLHGHSERFFDYCLELEPTVGGLFLQKYQVDGSLGASWHPWVGAGAPVQEDETALTLLALRDHLRASGGLAEARTELRGFATTMAEGLLAFRDPTTALPLPSYDLWEERRGVHTFTVASVIVGLEAGADLFAAWTNQELANRCATAAQAMREAMMARLFDPKEAAFVRGLKADGTPDKEPDASTLLVGLVGALPMDHPAVAANAEFVRRKLAVRTEVGGLARYDGDWYWRQPDSLFIDPPPGNPWIITTLWLAQTQITIAKRPAELEEPLETIRWAMRLAGPTGVLPEQVHPLTGEHLSVSPLTWSHAELLRTAMDWCERAALLGGAAS</sequence>
<gene>
    <name evidence="2" type="ORF">HYR64_07810</name>
</gene>
<evidence type="ECO:0000313" key="3">
    <source>
        <dbReference type="Proteomes" id="UP000727962"/>
    </source>
</evidence>
<dbReference type="PANTHER" id="PTHR31616:SF13">
    <property type="entry name" value="GLUCAN 1,4-ALPHA-GLUCOSIDASE"/>
    <property type="match status" value="1"/>
</dbReference>
<dbReference type="EMBL" id="JACOSL010000047">
    <property type="protein sequence ID" value="MBI1756995.1"/>
    <property type="molecule type" value="Genomic_DNA"/>
</dbReference>
<dbReference type="Gene3D" id="1.50.10.10">
    <property type="match status" value="1"/>
</dbReference>
<reference evidence="2" key="1">
    <citation type="submission" date="2020-07" db="EMBL/GenBank/DDBJ databases">
        <title>Huge and variable diversity of episymbiotic CPR bacteria and DPANN archaea in groundwater ecosystems.</title>
        <authorList>
            <person name="He C.Y."/>
            <person name="Keren R."/>
            <person name="Whittaker M."/>
            <person name="Farag I.F."/>
            <person name="Doudna J."/>
            <person name="Cate J.H.D."/>
            <person name="Banfield J.F."/>
        </authorList>
    </citation>
    <scope>NUCLEOTIDE SEQUENCE</scope>
    <source>
        <strain evidence="2">NC_groundwater_17_Pr7_B-0.1um_64_12</strain>
    </source>
</reference>
<dbReference type="PANTHER" id="PTHR31616">
    <property type="entry name" value="TREHALASE"/>
    <property type="match status" value="1"/>
</dbReference>
<dbReference type="InterPro" id="IPR011613">
    <property type="entry name" value="GH15-like"/>
</dbReference>
<dbReference type="Pfam" id="PF00723">
    <property type="entry name" value="Glyco_hydro_15"/>
    <property type="match status" value="1"/>
</dbReference>
<dbReference type="GO" id="GO:0004553">
    <property type="term" value="F:hydrolase activity, hydrolyzing O-glycosyl compounds"/>
    <property type="evidence" value="ECO:0007669"/>
    <property type="project" value="UniProtKB-ARBA"/>
</dbReference>
<protein>
    <submittedName>
        <fullName evidence="2">Glycoside hydrolase family 15 protein</fullName>
    </submittedName>
</protein>
<feature type="domain" description="GH15-like" evidence="1">
    <location>
        <begin position="281"/>
        <end position="582"/>
    </location>
</feature>